<sequence length="121" mass="13812">MIKISFVILYFILSISGTSAAERADQGYRNAIVCSAFYRATSERWKGNIFSDDEYTKYLQLSEKLSDEAVRLSETNEKQTLSDLNTLTTNITNMSDHEHLKFLTSIETLCSYVSEHPVINK</sequence>
<reference evidence="1" key="1">
    <citation type="submission" date="2018-06" db="EMBL/GenBank/DDBJ databases">
        <authorList>
            <person name="Zhirakovskaya E."/>
        </authorList>
    </citation>
    <scope>NUCLEOTIDE SEQUENCE</scope>
</reference>
<gene>
    <name evidence="1" type="ORF">MNBD_GAMMA25-331</name>
</gene>
<proteinExistence type="predicted"/>
<accession>A0A3B1B2C9</accession>
<dbReference type="AlphaFoldDB" id="A0A3B1B2C9"/>
<name>A0A3B1B2C9_9ZZZZ</name>
<dbReference type="EMBL" id="UOFY01000006">
    <property type="protein sequence ID" value="VAX06154.1"/>
    <property type="molecule type" value="Genomic_DNA"/>
</dbReference>
<evidence type="ECO:0000313" key="1">
    <source>
        <dbReference type="EMBL" id="VAX06154.1"/>
    </source>
</evidence>
<organism evidence="1">
    <name type="scientific">hydrothermal vent metagenome</name>
    <dbReference type="NCBI Taxonomy" id="652676"/>
    <lineage>
        <taxon>unclassified sequences</taxon>
        <taxon>metagenomes</taxon>
        <taxon>ecological metagenomes</taxon>
    </lineage>
</organism>
<protein>
    <submittedName>
        <fullName evidence="1">Uncharacterized protein</fullName>
    </submittedName>
</protein>